<protein>
    <submittedName>
        <fullName evidence="1">HDC13170</fullName>
    </submittedName>
</protein>
<organism evidence="1">
    <name type="scientific">Drosophila melanogaster</name>
    <name type="common">Fruit fly</name>
    <dbReference type="NCBI Taxonomy" id="7227"/>
    <lineage>
        <taxon>Eukaryota</taxon>
        <taxon>Metazoa</taxon>
        <taxon>Ecdysozoa</taxon>
        <taxon>Arthropoda</taxon>
        <taxon>Hexapoda</taxon>
        <taxon>Insecta</taxon>
        <taxon>Pterygota</taxon>
        <taxon>Neoptera</taxon>
        <taxon>Endopterygota</taxon>
        <taxon>Diptera</taxon>
        <taxon>Brachycera</taxon>
        <taxon>Muscomorpha</taxon>
        <taxon>Ephydroidea</taxon>
        <taxon>Drosophilidae</taxon>
        <taxon>Drosophila</taxon>
        <taxon>Sophophora</taxon>
    </lineage>
</organism>
<accession>Q6IK85</accession>
<dbReference type="AlphaFoldDB" id="Q6IK85"/>
<reference evidence="1" key="1">
    <citation type="journal article" date="2003" name="Genome Biol.">
        <title>An integrated gene annotation and transcriptional profiling approach towards the full gene content of the Drosophila genome.</title>
        <authorList>
            <person name="Hild M."/>
            <person name="Beckmann B."/>
            <person name="Haas S.A."/>
            <person name="Koch B."/>
            <person name="Solovyev V."/>
            <person name="Busold C."/>
            <person name="Fellenberg K."/>
            <person name="Boutros M."/>
            <person name="Vingron M."/>
            <person name="Sauer F."/>
            <person name="Hoheisel J.D."/>
            <person name="Paro R."/>
        </authorList>
    </citation>
    <scope>NUCLEOTIDE SEQUENCE</scope>
</reference>
<gene>
    <name evidence="1" type="ORF">HDC13170</name>
</gene>
<name>Q6IK85_DROME</name>
<dbReference type="EMBL" id="BK002481">
    <property type="protein sequence ID" value="DAA03987.1"/>
    <property type="molecule type" value="Genomic_DNA"/>
</dbReference>
<evidence type="ECO:0000313" key="1">
    <source>
        <dbReference type="EMBL" id="DAA03987.1"/>
    </source>
</evidence>
<proteinExistence type="predicted"/>
<sequence length="145" mass="15774">MSMRDALVSQGAGATRCGMLPTNMDTAHASSTDIWPGAQRSVVELNMELQPGGGRNRRCAPARCGAFNIFRRRVRSSKAAQMTSVCGQWLAKITPLLHWRISTGAVATAQLQLQLQPQDRDGDASGEEHTRPLAMNFARLTPSCH</sequence>